<accession>A0A1W6YYY3</accession>
<dbReference type="Proteomes" id="UP000194139">
    <property type="component" value="Chromosome"/>
</dbReference>
<organism evidence="1 2">
    <name type="scientific">Bordetella genomosp. 9</name>
    <dbReference type="NCBI Taxonomy" id="1416803"/>
    <lineage>
        <taxon>Bacteria</taxon>
        <taxon>Pseudomonadati</taxon>
        <taxon>Pseudomonadota</taxon>
        <taxon>Betaproteobacteria</taxon>
        <taxon>Burkholderiales</taxon>
        <taxon>Alcaligenaceae</taxon>
        <taxon>Bordetella</taxon>
    </lineage>
</organism>
<sequence>MAVPDFPPYACIQLDGYSESADFGVIRSEMDGLAKQRPRWSKPIVTRTVKVKVGDRANKLAFDAFVRNDLAGGSGWFNFTDPVDGVTKQGRLVSGTVQWSTPGRIWFFNAQIESIG</sequence>
<gene>
    <name evidence="1" type="ORF">CAL13_08885</name>
</gene>
<protein>
    <recommendedName>
        <fullName evidence="3">Phage tail protein</fullName>
    </recommendedName>
</protein>
<dbReference type="AlphaFoldDB" id="A0A1W6YYY3"/>
<evidence type="ECO:0000313" key="2">
    <source>
        <dbReference type="Proteomes" id="UP000194139"/>
    </source>
</evidence>
<dbReference type="RefSeq" id="WP_086056599.1">
    <property type="nucleotide sequence ID" value="NZ_CP021109.1"/>
</dbReference>
<name>A0A1W6YYY3_9BORD</name>
<evidence type="ECO:0000313" key="1">
    <source>
        <dbReference type="EMBL" id="ARP86300.1"/>
    </source>
</evidence>
<reference evidence="1 2" key="1">
    <citation type="submission" date="2017-05" db="EMBL/GenBank/DDBJ databases">
        <title>Complete and WGS of Bordetella genogroups.</title>
        <authorList>
            <person name="Spilker T."/>
            <person name="LiPuma J."/>
        </authorList>
    </citation>
    <scope>NUCLEOTIDE SEQUENCE [LARGE SCALE GENOMIC DNA]</scope>
    <source>
        <strain evidence="1 2">AU17164</strain>
    </source>
</reference>
<proteinExistence type="predicted"/>
<evidence type="ECO:0008006" key="3">
    <source>
        <dbReference type="Google" id="ProtNLM"/>
    </source>
</evidence>
<dbReference type="EMBL" id="CP021109">
    <property type="protein sequence ID" value="ARP86300.1"/>
    <property type="molecule type" value="Genomic_DNA"/>
</dbReference>
<keyword evidence="2" id="KW-1185">Reference proteome</keyword>
<dbReference type="OrthoDB" id="8795416at2"/>